<organism evidence="7 8">
    <name type="scientific">Salinisphaera japonica YTM-1</name>
    <dbReference type="NCBI Taxonomy" id="1209778"/>
    <lineage>
        <taxon>Bacteria</taxon>
        <taxon>Pseudomonadati</taxon>
        <taxon>Pseudomonadota</taxon>
        <taxon>Gammaproteobacteria</taxon>
        <taxon>Salinisphaerales</taxon>
        <taxon>Salinisphaeraceae</taxon>
        <taxon>Salinisphaera</taxon>
    </lineage>
</organism>
<keyword evidence="5" id="KW-0464">Manganese</keyword>
<dbReference type="PANTHER" id="PTHR34990">
    <property type="entry name" value="UDP-2,3-DIACYLGLUCOSAMINE HYDROLASE-RELATED"/>
    <property type="match status" value="1"/>
</dbReference>
<dbReference type="PANTHER" id="PTHR34990:SF2">
    <property type="entry name" value="BLL8164 PROTEIN"/>
    <property type="match status" value="1"/>
</dbReference>
<comment type="caution">
    <text evidence="7">The sequence shown here is derived from an EMBL/GenBank/DDBJ whole genome shotgun (WGS) entry which is preliminary data.</text>
</comment>
<dbReference type="GO" id="GO:0009245">
    <property type="term" value="P:lipid A biosynthetic process"/>
    <property type="evidence" value="ECO:0007669"/>
    <property type="project" value="TreeGrafter"/>
</dbReference>
<dbReference type="InterPro" id="IPR043461">
    <property type="entry name" value="LpxH-like"/>
</dbReference>
<dbReference type="GO" id="GO:0016020">
    <property type="term" value="C:membrane"/>
    <property type="evidence" value="ECO:0007669"/>
    <property type="project" value="GOC"/>
</dbReference>
<dbReference type="Pfam" id="PF00149">
    <property type="entry name" value="Metallophos"/>
    <property type="match status" value="1"/>
</dbReference>
<evidence type="ECO:0000259" key="6">
    <source>
        <dbReference type="Pfam" id="PF00149"/>
    </source>
</evidence>
<evidence type="ECO:0000256" key="2">
    <source>
        <dbReference type="ARBA" id="ARBA00022519"/>
    </source>
</evidence>
<name>A0A423PPK7_9GAMM</name>
<keyword evidence="8" id="KW-1185">Reference proteome</keyword>
<dbReference type="OrthoDB" id="9802481at2"/>
<dbReference type="RefSeq" id="WP_123658371.1">
    <property type="nucleotide sequence ID" value="NZ_AYKG01000026.1"/>
</dbReference>
<dbReference type="GO" id="GO:0008758">
    <property type="term" value="F:UDP-2,3-diacylglucosamine hydrolase activity"/>
    <property type="evidence" value="ECO:0007669"/>
    <property type="project" value="TreeGrafter"/>
</dbReference>
<proteinExistence type="predicted"/>
<dbReference type="SUPFAM" id="SSF56300">
    <property type="entry name" value="Metallo-dependent phosphatases"/>
    <property type="match status" value="1"/>
</dbReference>
<dbReference type="AlphaFoldDB" id="A0A423PPK7"/>
<keyword evidence="4" id="KW-0472">Membrane</keyword>
<sequence length="299" mass="33759">MRFDDDLIDRSADTLANIPPAATPRRRPPTRSTPEVHRYRAVWISDFHLGTRGCRAERLLDFLAQVHCDTLYLVGDVIDAWALKKAWYWPASHTDVIRAILDLHRERGTRVVYVPGNHDEVLRDYLPIDLSGVEVCNECIHETATGKRYLVIHGDEFDAVCTQARWLAVLGDVAYRGVIRANSYFNTVRRRLGYPYWSLSAFLKYQVKNAVAFIGHFEEALADEARRRGVDGIICGHIHTPSRRTIEGIDYCNDGDWVESCTALTEDHAGNMQLLYWGREAGDGAATTNEADRGLAVSA</sequence>
<reference evidence="7 8" key="1">
    <citation type="submission" date="2013-10" db="EMBL/GenBank/DDBJ databases">
        <title>Salinisphaera japonica YTM-1 Genome Sequencing.</title>
        <authorList>
            <person name="Lai Q."/>
            <person name="Li C."/>
            <person name="Shao Z."/>
        </authorList>
    </citation>
    <scope>NUCLEOTIDE SEQUENCE [LARGE SCALE GENOMIC DNA]</scope>
    <source>
        <strain evidence="7 8">YTM-1</strain>
    </source>
</reference>
<feature type="domain" description="Calcineurin-like phosphoesterase" evidence="6">
    <location>
        <begin position="41"/>
        <end position="241"/>
    </location>
</feature>
<evidence type="ECO:0000256" key="1">
    <source>
        <dbReference type="ARBA" id="ARBA00022475"/>
    </source>
</evidence>
<evidence type="ECO:0000313" key="7">
    <source>
        <dbReference type="EMBL" id="ROO27517.1"/>
    </source>
</evidence>
<dbReference type="Gene3D" id="3.60.21.10">
    <property type="match status" value="1"/>
</dbReference>
<keyword evidence="3" id="KW-0479">Metal-binding</keyword>
<protein>
    <submittedName>
        <fullName evidence="7">Ser/threonine protein phosphatase</fullName>
    </submittedName>
</protein>
<dbReference type="InParanoid" id="A0A423PPK7"/>
<dbReference type="InterPro" id="IPR004843">
    <property type="entry name" value="Calcineurin-like_PHP"/>
</dbReference>
<gene>
    <name evidence="7" type="ORF">SAJA_09365</name>
</gene>
<evidence type="ECO:0000256" key="4">
    <source>
        <dbReference type="ARBA" id="ARBA00023136"/>
    </source>
</evidence>
<dbReference type="GO" id="GO:0046872">
    <property type="term" value="F:metal ion binding"/>
    <property type="evidence" value="ECO:0007669"/>
    <property type="project" value="UniProtKB-KW"/>
</dbReference>
<evidence type="ECO:0000256" key="5">
    <source>
        <dbReference type="ARBA" id="ARBA00023211"/>
    </source>
</evidence>
<keyword evidence="2" id="KW-0997">Cell inner membrane</keyword>
<evidence type="ECO:0000313" key="8">
    <source>
        <dbReference type="Proteomes" id="UP000285310"/>
    </source>
</evidence>
<dbReference type="EMBL" id="AYKG01000026">
    <property type="protein sequence ID" value="ROO27517.1"/>
    <property type="molecule type" value="Genomic_DNA"/>
</dbReference>
<dbReference type="InterPro" id="IPR029052">
    <property type="entry name" value="Metallo-depent_PP-like"/>
</dbReference>
<keyword evidence="1" id="KW-1003">Cell membrane</keyword>
<evidence type="ECO:0000256" key="3">
    <source>
        <dbReference type="ARBA" id="ARBA00022723"/>
    </source>
</evidence>
<dbReference type="Proteomes" id="UP000285310">
    <property type="component" value="Unassembled WGS sequence"/>
</dbReference>
<accession>A0A423PPK7</accession>
<dbReference type="CDD" id="cd07398">
    <property type="entry name" value="MPP_YbbF-LpxH"/>
    <property type="match status" value="1"/>
</dbReference>